<dbReference type="OrthoDB" id="9841713at2"/>
<protein>
    <submittedName>
        <fullName evidence="1">Uncharacterized protein</fullName>
    </submittedName>
</protein>
<gene>
    <name evidence="1" type="ORF">DC3_31200</name>
</gene>
<dbReference type="Proteomes" id="UP000321306">
    <property type="component" value="Unassembled WGS sequence"/>
</dbReference>
<name>A0A511N3S3_DEIC1</name>
<dbReference type="AlphaFoldDB" id="A0A511N3S3"/>
<accession>A0A511N3S3</accession>
<evidence type="ECO:0000313" key="1">
    <source>
        <dbReference type="EMBL" id="GEM47485.1"/>
    </source>
</evidence>
<reference evidence="1 2" key="1">
    <citation type="submission" date="2019-07" db="EMBL/GenBank/DDBJ databases">
        <title>Whole genome shotgun sequence of Deinococcus cellulosilyticus NBRC 106333.</title>
        <authorList>
            <person name="Hosoyama A."/>
            <person name="Uohara A."/>
            <person name="Ohji S."/>
            <person name="Ichikawa N."/>
        </authorList>
    </citation>
    <scope>NUCLEOTIDE SEQUENCE [LARGE SCALE GENOMIC DNA]</scope>
    <source>
        <strain evidence="1 2">NBRC 106333</strain>
    </source>
</reference>
<sequence>MGKFIKIESSTTGMHYISVDSLMGFRAAAFPKENAIELIAITKDNKVHSLRKQRGLQGINEAEAIKHLQEYLERIARNDPEVVIEI</sequence>
<proteinExistence type="predicted"/>
<evidence type="ECO:0000313" key="2">
    <source>
        <dbReference type="Proteomes" id="UP000321306"/>
    </source>
</evidence>
<organism evidence="1 2">
    <name type="scientific">Deinococcus cellulosilyticus (strain DSM 18568 / NBRC 106333 / KACC 11606 / 5516J-15)</name>
    <dbReference type="NCBI Taxonomy" id="1223518"/>
    <lineage>
        <taxon>Bacteria</taxon>
        <taxon>Thermotogati</taxon>
        <taxon>Deinococcota</taxon>
        <taxon>Deinococci</taxon>
        <taxon>Deinococcales</taxon>
        <taxon>Deinococcaceae</taxon>
        <taxon>Deinococcus</taxon>
    </lineage>
</organism>
<dbReference type="EMBL" id="BJXB01000013">
    <property type="protein sequence ID" value="GEM47485.1"/>
    <property type="molecule type" value="Genomic_DNA"/>
</dbReference>
<keyword evidence="2" id="KW-1185">Reference proteome</keyword>
<dbReference type="RefSeq" id="WP_146885759.1">
    <property type="nucleotide sequence ID" value="NZ_BJXB01000013.1"/>
</dbReference>
<comment type="caution">
    <text evidence="1">The sequence shown here is derived from an EMBL/GenBank/DDBJ whole genome shotgun (WGS) entry which is preliminary data.</text>
</comment>